<dbReference type="PROSITE" id="PS00108">
    <property type="entry name" value="PROTEIN_KINASE_ST"/>
    <property type="match status" value="1"/>
</dbReference>
<keyword evidence="3" id="KW-1133">Transmembrane helix</keyword>
<gene>
    <name evidence="5" type="ORF">METZ01_LOCUS10555</name>
</gene>
<evidence type="ECO:0000256" key="1">
    <source>
        <dbReference type="ARBA" id="ARBA00022741"/>
    </source>
</evidence>
<reference evidence="5" key="1">
    <citation type="submission" date="2018-05" db="EMBL/GenBank/DDBJ databases">
        <authorList>
            <person name="Lanie J.A."/>
            <person name="Ng W.-L."/>
            <person name="Kazmierczak K.M."/>
            <person name="Andrzejewski T.M."/>
            <person name="Davidsen T.M."/>
            <person name="Wayne K.J."/>
            <person name="Tettelin H."/>
            <person name="Glass J.I."/>
            <person name="Rusch D."/>
            <person name="Podicherti R."/>
            <person name="Tsui H.-C.T."/>
            <person name="Winkler M.E."/>
        </authorList>
    </citation>
    <scope>NUCLEOTIDE SEQUENCE</scope>
</reference>
<organism evidence="5">
    <name type="scientific">marine metagenome</name>
    <dbReference type="NCBI Taxonomy" id="408172"/>
    <lineage>
        <taxon>unclassified sequences</taxon>
        <taxon>metagenomes</taxon>
        <taxon>ecological metagenomes</taxon>
    </lineage>
</organism>
<dbReference type="SUPFAM" id="SSF48452">
    <property type="entry name" value="TPR-like"/>
    <property type="match status" value="1"/>
</dbReference>
<dbReference type="PANTHER" id="PTHR24348">
    <property type="entry name" value="SERINE/THREONINE-PROTEIN KINASE UNC-51-RELATED"/>
    <property type="match status" value="1"/>
</dbReference>
<proteinExistence type="predicted"/>
<evidence type="ECO:0000256" key="3">
    <source>
        <dbReference type="SAM" id="Phobius"/>
    </source>
</evidence>
<dbReference type="InterPro" id="IPR011009">
    <property type="entry name" value="Kinase-like_dom_sf"/>
</dbReference>
<feature type="transmembrane region" description="Helical" evidence="3">
    <location>
        <begin position="296"/>
        <end position="315"/>
    </location>
</feature>
<dbReference type="AlphaFoldDB" id="A0A381NSX2"/>
<keyword evidence="2" id="KW-0067">ATP-binding</keyword>
<feature type="domain" description="Protein kinase" evidence="4">
    <location>
        <begin position="14"/>
        <end position="233"/>
    </location>
</feature>
<dbReference type="GO" id="GO:0010506">
    <property type="term" value="P:regulation of autophagy"/>
    <property type="evidence" value="ECO:0007669"/>
    <property type="project" value="InterPro"/>
</dbReference>
<dbReference type="EMBL" id="UINC01000574">
    <property type="protein sequence ID" value="SUZ57701.1"/>
    <property type="molecule type" value="Genomic_DNA"/>
</dbReference>
<dbReference type="SMART" id="SM00220">
    <property type="entry name" value="S_TKc"/>
    <property type="match status" value="1"/>
</dbReference>
<evidence type="ECO:0000313" key="5">
    <source>
        <dbReference type="EMBL" id="SUZ57701.1"/>
    </source>
</evidence>
<keyword evidence="1" id="KW-0547">Nucleotide-binding</keyword>
<dbReference type="GO" id="GO:0004674">
    <property type="term" value="F:protein serine/threonine kinase activity"/>
    <property type="evidence" value="ECO:0007669"/>
    <property type="project" value="InterPro"/>
</dbReference>
<dbReference type="SUPFAM" id="SSF56112">
    <property type="entry name" value="Protein kinase-like (PK-like)"/>
    <property type="match status" value="1"/>
</dbReference>
<dbReference type="GO" id="GO:0005524">
    <property type="term" value="F:ATP binding"/>
    <property type="evidence" value="ECO:0007669"/>
    <property type="project" value="UniProtKB-KW"/>
</dbReference>
<protein>
    <recommendedName>
        <fullName evidence="4">Protein kinase domain-containing protein</fullName>
    </recommendedName>
</protein>
<sequence length="768" mass="87264">MRDLEKGSRLKNRYLLIKKIGMGGMSIVWLAHDEQTDQKVAIKLLKEDLAKKSFYKNLFNQEWKHGKKLVHPNIARVYDFYESEEKIFYTLQYIDGPEVGVLSNAQLRNAIEPFMLIVAAIEYAHKKNIVHQDIKGSNILLDQDGVPYVLDFGVASTINSDQPTPFFDDIYSLGVLLHEILMGLPPSENGFSEAMKRPNGELISKPIVDLLRNMLLVEPENRPSVENILDIFLRAGFIGRPANLKKIKATKEVLPEEALSEINPIDTQYKRNTFQRTPSLNKFDDQGVSKKTVIRGLSFLLFLFITVVFILPNVIEKNDVGNNSDVKESLEVDSEIVNNLPKEINVSPSRENNQSAEKKQDLNIKIETDEILGDFLSKLQRLEYRGIKKWGGKSYSDALNLYSEGDAAYIDKDYLKARASYNNATLILDQLFDRIEIELQENIDSGRNAFERDNYLDAIRFYDLAHSISPDDPIIKESLDRSLNLETVLSLMKEGSNFVITENFDAAKITYEKVLQIDAKWKPATIALAKVNRAINRISFEMRMSEGFEAINIGDFESARAAFNAAKKYNPQSKEPNDGLLQVNQELRLIKIKELEIEAQHQENTEQWEIAISTYQAILGLDPDLQFAKEGLSRSSKRATLHLQLQDFIEEPDSLSESVVIMQATNLLLEVSVIESGPRLTSQKLELSRLLKRAATPLKVKLISDNLTDVSINKVGRLGNFSNHIINLKPGLYIATGRRIGYRDVRVEFRVAPEIEEKPIIIRCEESI</sequence>
<dbReference type="Pfam" id="PF00069">
    <property type="entry name" value="Pkinase"/>
    <property type="match status" value="1"/>
</dbReference>
<dbReference type="GO" id="GO:0005737">
    <property type="term" value="C:cytoplasm"/>
    <property type="evidence" value="ECO:0007669"/>
    <property type="project" value="TreeGrafter"/>
</dbReference>
<dbReference type="Gene3D" id="1.10.510.10">
    <property type="entry name" value="Transferase(Phosphotransferase) domain 1"/>
    <property type="match status" value="1"/>
</dbReference>
<dbReference type="InterPro" id="IPR008271">
    <property type="entry name" value="Ser/Thr_kinase_AS"/>
</dbReference>
<dbReference type="CDD" id="cd14014">
    <property type="entry name" value="STKc_PknB_like"/>
    <property type="match status" value="1"/>
</dbReference>
<dbReference type="Gene3D" id="3.30.200.20">
    <property type="entry name" value="Phosphorylase Kinase, domain 1"/>
    <property type="match status" value="1"/>
</dbReference>
<keyword evidence="3" id="KW-0472">Membrane</keyword>
<dbReference type="InterPro" id="IPR000719">
    <property type="entry name" value="Prot_kinase_dom"/>
</dbReference>
<dbReference type="InterPro" id="IPR017441">
    <property type="entry name" value="Protein_kinase_ATP_BS"/>
</dbReference>
<keyword evidence="3" id="KW-0812">Transmembrane</keyword>
<evidence type="ECO:0000256" key="2">
    <source>
        <dbReference type="ARBA" id="ARBA00022840"/>
    </source>
</evidence>
<name>A0A381NSX2_9ZZZZ</name>
<evidence type="ECO:0000259" key="4">
    <source>
        <dbReference type="PROSITE" id="PS50011"/>
    </source>
</evidence>
<dbReference type="InterPro" id="IPR045269">
    <property type="entry name" value="Atg1-like"/>
</dbReference>
<dbReference type="PROSITE" id="PS50011">
    <property type="entry name" value="PROTEIN_KINASE_DOM"/>
    <property type="match status" value="1"/>
</dbReference>
<accession>A0A381NSX2</accession>
<dbReference type="InterPro" id="IPR011990">
    <property type="entry name" value="TPR-like_helical_dom_sf"/>
</dbReference>
<dbReference type="PROSITE" id="PS00107">
    <property type="entry name" value="PROTEIN_KINASE_ATP"/>
    <property type="match status" value="1"/>
</dbReference>
<dbReference type="Gene3D" id="1.25.40.10">
    <property type="entry name" value="Tetratricopeptide repeat domain"/>
    <property type="match status" value="1"/>
</dbReference>